<proteinExistence type="predicted"/>
<evidence type="ECO:0000313" key="2">
    <source>
        <dbReference type="Proteomes" id="UP001183535"/>
    </source>
</evidence>
<evidence type="ECO:0000313" key="1">
    <source>
        <dbReference type="EMBL" id="MDT0435891.1"/>
    </source>
</evidence>
<keyword evidence="2" id="KW-1185">Reference proteome</keyword>
<name>A0ABD5EMR6_9ACTN</name>
<reference evidence="2" key="1">
    <citation type="submission" date="2023-07" db="EMBL/GenBank/DDBJ databases">
        <title>30 novel species of actinomycetes from the DSMZ collection.</title>
        <authorList>
            <person name="Nouioui I."/>
        </authorList>
    </citation>
    <scope>NUCLEOTIDE SEQUENCE [LARGE SCALE GENOMIC DNA]</scope>
    <source>
        <strain evidence="2">DSM 41981</strain>
    </source>
</reference>
<organism evidence="1 2">
    <name type="scientific">Streptomyces doudnae</name>
    <dbReference type="NCBI Taxonomy" id="3075536"/>
    <lineage>
        <taxon>Bacteria</taxon>
        <taxon>Bacillati</taxon>
        <taxon>Actinomycetota</taxon>
        <taxon>Actinomycetes</taxon>
        <taxon>Kitasatosporales</taxon>
        <taxon>Streptomycetaceae</taxon>
        <taxon>Streptomyces</taxon>
    </lineage>
</organism>
<dbReference type="AlphaFoldDB" id="A0ABD5EMR6"/>
<gene>
    <name evidence="1" type="ORF">RM877_14485</name>
</gene>
<accession>A0ABD5EMR6</accession>
<dbReference type="EMBL" id="JAVRES010000005">
    <property type="protein sequence ID" value="MDT0435891.1"/>
    <property type="molecule type" value="Genomic_DNA"/>
</dbReference>
<dbReference type="RefSeq" id="WP_093826967.1">
    <property type="nucleotide sequence ID" value="NZ_JAVRES010000005.1"/>
</dbReference>
<comment type="caution">
    <text evidence="1">The sequence shown here is derived from an EMBL/GenBank/DDBJ whole genome shotgun (WGS) entry which is preliminary data.</text>
</comment>
<dbReference type="Proteomes" id="UP001183535">
    <property type="component" value="Unassembled WGS sequence"/>
</dbReference>
<sequence length="438" mass="45936">MRTVNPDDLERLADLMDGRGGLASKLDEAFSRAASLGVTDRLASLRPMRTWVAETAPDLRKRAAIARDDQVFERGDRETYSEWLARVEAHCLAKAPGLDGIGEKKIADFLDGAGDIAGVVKVGGTTTFAGLSLTGVLYRNSWHSGLLRAGVKSTWWDRGGTIRKTTGASLRGFSVGEIRSLVAPGSWMPGQVGNAFARSSLYQDASRIPFTASRRLSLLGTVWDGFRAMPVLRSPAVSRGIELVVGSDELAMKYGGRTHSEALVSRAGHTSLVRVFRSASYLQKLNNARPAVIAAGKARSPFLKGVGAAAGAGGFIRWAGIGTSIVSTGISVANVCAQGNPRAAFKKKGAGYVADLAEVGFNASLTAAMVAPNPVTVGLAVGTGILYGGAKAVEHWEDIKTAGGKATDWVGDNASKFGKGVAQGAKSAARAVNPMSWF</sequence>
<protein>
    <submittedName>
        <fullName evidence="1">PE-PGRS family protein</fullName>
    </submittedName>
</protein>